<accession>A0A4Y1ZCW0</accession>
<feature type="transmembrane region" description="Helical" evidence="1">
    <location>
        <begin position="139"/>
        <end position="159"/>
    </location>
</feature>
<comment type="caution">
    <text evidence="2">The sequence shown here is derived from an EMBL/GenBank/DDBJ whole genome shotgun (WGS) entry which is preliminary data.</text>
</comment>
<evidence type="ECO:0000256" key="1">
    <source>
        <dbReference type="SAM" id="Phobius"/>
    </source>
</evidence>
<gene>
    <name evidence="2" type="ORF">NBRC111894_2459</name>
</gene>
<protein>
    <submittedName>
        <fullName evidence="2">Uncharacterized protein</fullName>
    </submittedName>
</protein>
<name>A0A4Y1ZCW0_9BACL</name>
<organism evidence="2 3">
    <name type="scientific">Sporolactobacillus inulinus</name>
    <dbReference type="NCBI Taxonomy" id="2078"/>
    <lineage>
        <taxon>Bacteria</taxon>
        <taxon>Bacillati</taxon>
        <taxon>Bacillota</taxon>
        <taxon>Bacilli</taxon>
        <taxon>Bacillales</taxon>
        <taxon>Sporolactobacillaceae</taxon>
        <taxon>Sporolactobacillus</taxon>
    </lineage>
</organism>
<dbReference type="AlphaFoldDB" id="A0A4Y1ZCW0"/>
<feature type="transmembrane region" description="Helical" evidence="1">
    <location>
        <begin position="59"/>
        <end position="78"/>
    </location>
</feature>
<keyword evidence="1" id="KW-0812">Transmembrane</keyword>
<reference evidence="2 3" key="1">
    <citation type="submission" date="2017-11" db="EMBL/GenBank/DDBJ databases">
        <title>Draft Genome Sequence of Sporolactobacillus inulinus NBRC 111894 Isolated from Koso, a Japanese Sugar-Vegetable Fermented Beverage.</title>
        <authorList>
            <person name="Chiou T.Y."/>
            <person name="Oshima K."/>
            <person name="Suda W."/>
            <person name="Hattori M."/>
            <person name="Takahashi T."/>
        </authorList>
    </citation>
    <scope>NUCLEOTIDE SEQUENCE [LARGE SCALE GENOMIC DNA]</scope>
    <source>
        <strain evidence="2 3">NBRC111894</strain>
    </source>
</reference>
<evidence type="ECO:0000313" key="2">
    <source>
        <dbReference type="EMBL" id="GAY76905.1"/>
    </source>
</evidence>
<sequence length="246" mass="28152">MKQRIRNLLMIHLSFKKLYGYLTAFTLVLPFLYIAYLLLTMVRSKTDFQTLLLTHPLYSVMFLAVMLNLLWGYLLFRLTQEFSHAQGRNYTYALLVLFSISQLLVGNIVIAIMSAFVMLHSEARLSDGFNRRNLLHYRLYSASAAGLILLSLFCSFALIRLTFLLSPVLTPAVMCGCVFSRCLCFDTSAARLPRAIREPPQTCHDLRGLPWIAVPAGVSRLRVLRIDLLEEWCMSRAFNIIGFQIL</sequence>
<feature type="transmembrane region" description="Helical" evidence="1">
    <location>
        <begin position="90"/>
        <end position="119"/>
    </location>
</feature>
<dbReference type="Proteomes" id="UP000319716">
    <property type="component" value="Unassembled WGS sequence"/>
</dbReference>
<proteinExistence type="predicted"/>
<evidence type="ECO:0000313" key="3">
    <source>
        <dbReference type="Proteomes" id="UP000319716"/>
    </source>
</evidence>
<keyword evidence="1" id="KW-1133">Transmembrane helix</keyword>
<keyword evidence="1" id="KW-0472">Membrane</keyword>
<feature type="transmembrane region" description="Helical" evidence="1">
    <location>
        <begin position="21"/>
        <end position="39"/>
    </location>
</feature>
<dbReference type="EMBL" id="BEXB01000018">
    <property type="protein sequence ID" value="GAY76905.1"/>
    <property type="molecule type" value="Genomic_DNA"/>
</dbReference>